<dbReference type="WBParaSite" id="TCLT_0000015101-mRNA-1">
    <property type="protein sequence ID" value="TCLT_0000015101-mRNA-1"/>
    <property type="gene ID" value="TCLT_0000015101"/>
</dbReference>
<proteinExistence type="inferred from homology"/>
<keyword evidence="1" id="KW-0106">Calcium</keyword>
<keyword evidence="1" id="KW-0472">Membrane</keyword>
<comment type="subcellular location">
    <subcellularLocation>
        <location evidence="1">Mitochondrion inner membrane</location>
        <topology evidence="1">Single-pass membrane protein</topology>
    </subcellularLocation>
</comment>
<evidence type="ECO:0000313" key="3">
    <source>
        <dbReference type="Proteomes" id="UP000276776"/>
    </source>
</evidence>
<evidence type="ECO:0000313" key="2">
    <source>
        <dbReference type="EMBL" id="VDM95005.1"/>
    </source>
</evidence>
<evidence type="ECO:0000256" key="1">
    <source>
        <dbReference type="RuleBase" id="RU369077"/>
    </source>
</evidence>
<dbReference type="OMA" id="MNHIASF"/>
<reference evidence="4" key="1">
    <citation type="submission" date="2017-02" db="UniProtKB">
        <authorList>
            <consortium name="WormBaseParasite"/>
        </authorList>
    </citation>
    <scope>IDENTIFICATION</scope>
</reference>
<keyword evidence="1" id="KW-0496">Mitochondrion</keyword>
<dbReference type="OrthoDB" id="10039145at2759"/>
<dbReference type="GO" id="GO:0051560">
    <property type="term" value="P:mitochondrial calcium ion homeostasis"/>
    <property type="evidence" value="ECO:0007669"/>
    <property type="project" value="UniProtKB-UniRule"/>
</dbReference>
<reference evidence="2 3" key="2">
    <citation type="submission" date="2018-11" db="EMBL/GenBank/DDBJ databases">
        <authorList>
            <consortium name="Pathogen Informatics"/>
        </authorList>
    </citation>
    <scope>NUCLEOTIDE SEQUENCE [LARGE SCALE GENOMIC DNA]</scope>
</reference>
<dbReference type="GO" id="GO:0036444">
    <property type="term" value="P:calcium import into the mitochondrion"/>
    <property type="evidence" value="ECO:0007669"/>
    <property type="project" value="UniProtKB-UniRule"/>
</dbReference>
<sequence length="85" mass="9440">MNHIASFLLRMRRKFFARSSPPTSISTNLESSPIDSLPYTLPFGIFKLVLVTTSSVGLGAYLAKEAAQFLRDSEIFVPKAEDDDD</sequence>
<dbReference type="Pfam" id="PF10161">
    <property type="entry name" value="DDDD"/>
    <property type="match status" value="1"/>
</dbReference>
<keyword evidence="1" id="KW-0809">Transit peptide</keyword>
<keyword evidence="1" id="KW-0999">Mitochondrion inner membrane</keyword>
<comment type="subunit">
    <text evidence="1">Component of the uniplex complex. Interacts (via the transmembrane region) with MCU (via the first transmembrane region); the interaction is direct.</text>
</comment>
<comment type="function">
    <text evidence="1">Essential regulatory subunit of the mitochondrial calcium uniporter complex (uniplex), a complex that mediates calcium uptake into mitochondria.</text>
</comment>
<keyword evidence="1" id="KW-0109">Calcium transport</keyword>
<keyword evidence="3" id="KW-1185">Reference proteome</keyword>
<name>A0A0N5CJE7_THECL</name>
<dbReference type="AlphaFoldDB" id="A0A0N5CJE7"/>
<comment type="similarity">
    <text evidence="1">Belongs to the SMDT1/EMRE family.</text>
</comment>
<dbReference type="EMBL" id="UYYF01000009">
    <property type="protein sequence ID" value="VDM95005.1"/>
    <property type="molecule type" value="Genomic_DNA"/>
</dbReference>
<evidence type="ECO:0000313" key="4">
    <source>
        <dbReference type="WBParaSite" id="TCLT_0000015101-mRNA-1"/>
    </source>
</evidence>
<dbReference type="Proteomes" id="UP000276776">
    <property type="component" value="Unassembled WGS sequence"/>
</dbReference>
<keyword evidence="1" id="KW-0406">Ion transport</keyword>
<gene>
    <name evidence="2" type="ORF">TCLT_LOCUS152</name>
</gene>
<accession>A0A0N5CJE7</accession>
<dbReference type="InterPro" id="IPR018782">
    <property type="entry name" value="MCU_reg"/>
</dbReference>
<keyword evidence="1" id="KW-0813">Transport</keyword>
<protein>
    <recommendedName>
        <fullName evidence="1">Essential MCU regulator, mitochondrial</fullName>
    </recommendedName>
    <alternativeName>
        <fullName evidence="1">Single-pass membrane protein with aspartate-rich tail 1, mitochondrial</fullName>
    </alternativeName>
</protein>
<organism evidence="4">
    <name type="scientific">Thelazia callipaeda</name>
    <name type="common">Oriental eyeworm</name>
    <name type="synonym">Parasitic nematode</name>
    <dbReference type="NCBI Taxonomy" id="103827"/>
    <lineage>
        <taxon>Eukaryota</taxon>
        <taxon>Metazoa</taxon>
        <taxon>Ecdysozoa</taxon>
        <taxon>Nematoda</taxon>
        <taxon>Chromadorea</taxon>
        <taxon>Rhabditida</taxon>
        <taxon>Spirurina</taxon>
        <taxon>Spiruromorpha</taxon>
        <taxon>Thelazioidea</taxon>
        <taxon>Thelaziidae</taxon>
        <taxon>Thelazia</taxon>
    </lineage>
</organism>
<dbReference type="STRING" id="103827.A0A0N5CJE7"/>
<dbReference type="GO" id="GO:1990246">
    <property type="term" value="C:uniplex complex"/>
    <property type="evidence" value="ECO:0007669"/>
    <property type="project" value="UniProtKB-UniRule"/>
</dbReference>